<dbReference type="AlphaFoldDB" id="A0A1L0CZV7"/>
<dbReference type="Proteomes" id="UP000182334">
    <property type="component" value="Chromosome II"/>
</dbReference>
<gene>
    <name evidence="1" type="ORF">SAMEA4029010_CIC11G00000005700</name>
</gene>
<sequence>MINKLPVEIQVSLLKLAPESSLKGVNSHFYLLYNDLFYDKLIRIFGDDVINIIAKVYPWLRTYIISLDAFRYTCRHIIASRLGLTDIIGTSRQSEATQIMQAMFVRDSWKYIFSLFKNKRLFAEYSDYTIDEPTNYIFDHYVEINRSYLLSYSKTIWLSPGRYNLNIALVIKHGTGLGTTKFEVKHSTSDGNMSTQTFYPPSNINEILPKKQFCFLKVGEFQIPNTSRNLEMNMCENGGQKMCKVQLTMEEIGLFLKSGFRIFFIDISQPSMLFNDYDLLFYSCKETDYKYFINLPLKNFYKALNFIQNGGVDDYSTPITYGSGNPFKIQSEYDYNLQIPESAKIRQQNHIMRYANFYYQNTFRRCFKFNTVYQKRQFVNRFGNYETDDDGQGQDKCVYDPDGLKWKIPIVGEL</sequence>
<dbReference type="EMBL" id="LT635757">
    <property type="protein sequence ID" value="SGZ49764.1"/>
    <property type="molecule type" value="Genomic_DNA"/>
</dbReference>
<organism evidence="1 2">
    <name type="scientific">Sungouiella intermedia</name>
    <dbReference type="NCBI Taxonomy" id="45354"/>
    <lineage>
        <taxon>Eukaryota</taxon>
        <taxon>Fungi</taxon>
        <taxon>Dikarya</taxon>
        <taxon>Ascomycota</taxon>
        <taxon>Saccharomycotina</taxon>
        <taxon>Pichiomycetes</taxon>
        <taxon>Metschnikowiaceae</taxon>
        <taxon>Sungouiella</taxon>
    </lineage>
</organism>
<dbReference type="OrthoDB" id="4095076at2759"/>
<protein>
    <submittedName>
        <fullName evidence="1">CIC11C00000005700</fullName>
    </submittedName>
</protein>
<evidence type="ECO:0000313" key="1">
    <source>
        <dbReference type="EMBL" id="SGZ49764.1"/>
    </source>
</evidence>
<accession>A0A1L0CZV7</accession>
<reference evidence="1 2" key="1">
    <citation type="submission" date="2016-10" db="EMBL/GenBank/DDBJ databases">
        <authorList>
            <person name="de Groot N.N."/>
        </authorList>
    </citation>
    <scope>NUCLEOTIDE SEQUENCE [LARGE SCALE GENOMIC DNA]</scope>
    <source>
        <strain evidence="1 2">CBS 141442</strain>
    </source>
</reference>
<proteinExistence type="predicted"/>
<name>A0A1L0CZV7_9ASCO</name>
<evidence type="ECO:0000313" key="2">
    <source>
        <dbReference type="Proteomes" id="UP000182334"/>
    </source>
</evidence>
<keyword evidence="2" id="KW-1185">Reference proteome</keyword>